<evidence type="ECO:0000313" key="2">
    <source>
        <dbReference type="EMBL" id="BAT28267.1"/>
    </source>
</evidence>
<protein>
    <recommendedName>
        <fullName evidence="1">Serine aminopeptidase S33 domain-containing protein</fullName>
    </recommendedName>
</protein>
<evidence type="ECO:0000259" key="1">
    <source>
        <dbReference type="Pfam" id="PF12146"/>
    </source>
</evidence>
<proteinExistence type="predicted"/>
<dbReference type="AlphaFoldDB" id="A0A0P0Z2C9"/>
<accession>A0A0P0Z2C9</accession>
<sequence>MKRRISLILVLLALATLAGAGVWTFGPREPVARSANPPAIGPGDPAAWLASQEADIPNLNPAAAKEIIWAYPASRARTPYAIVYVHGFSATKAELRPVPDMVAKALGANLYFTRLAGHGRNDAAMAEPTVGDWLDDLAEAVAIGRRIGDRVIVMGTSTGGALATYGASLPGVMDGVAGLVLVSPNYGVRDWRGFLLTMPYARQIVPVINGPDYGSAPASRAADEAAQTYGWTRRFPTVALLPMAALAAAAKAVDAQSIHVPALFLYNDGDMVVDSSAVPAMAARWGAPHQLLAIDDTADPSGHLLAGDLRSPATNARVADAIIQFIRSLD</sequence>
<feature type="domain" description="Serine aminopeptidase S33" evidence="1">
    <location>
        <begin position="81"/>
        <end position="293"/>
    </location>
</feature>
<reference evidence="2" key="1">
    <citation type="journal article" date="2015" name="Proc. Natl. Acad. Sci. U.S.A.">
        <title>Bacterial clade with the ribosomal RNA operon on a small plasmid rather than the chromosome.</title>
        <authorList>
            <person name="Anda M."/>
            <person name="Ohtsubo Y."/>
            <person name="Okubo T."/>
            <person name="Sugawara M."/>
            <person name="Nagata Y."/>
            <person name="Tsuda M."/>
            <person name="Minamisawa K."/>
            <person name="Mitsui H."/>
        </authorList>
    </citation>
    <scope>NUCLEOTIDE SEQUENCE</scope>
    <source>
        <strain evidence="2">JCM 14755</strain>
    </source>
</reference>
<dbReference type="RefSeq" id="WP_062226260.1">
    <property type="nucleotide sequence ID" value="NZ_BBWR01000002.1"/>
</dbReference>
<dbReference type="SUPFAM" id="SSF53474">
    <property type="entry name" value="alpha/beta-Hydrolases"/>
    <property type="match status" value="1"/>
</dbReference>
<dbReference type="InterPro" id="IPR029058">
    <property type="entry name" value="AB_hydrolase_fold"/>
</dbReference>
<organism evidence="2">
    <name type="scientific">Aureimonas frigidaquae</name>
    <dbReference type="NCBI Taxonomy" id="424757"/>
    <lineage>
        <taxon>Bacteria</taxon>
        <taxon>Pseudomonadati</taxon>
        <taxon>Pseudomonadota</taxon>
        <taxon>Alphaproteobacteria</taxon>
        <taxon>Hyphomicrobiales</taxon>
        <taxon>Aurantimonadaceae</taxon>
        <taxon>Aureimonas</taxon>
    </lineage>
</organism>
<dbReference type="Pfam" id="PF12146">
    <property type="entry name" value="Hydrolase_4"/>
    <property type="match status" value="1"/>
</dbReference>
<name>A0A0P0Z2C9_9HYPH</name>
<dbReference type="Gene3D" id="3.40.50.1820">
    <property type="entry name" value="alpha/beta hydrolase"/>
    <property type="match status" value="1"/>
</dbReference>
<dbReference type="EMBL" id="LC066377">
    <property type="protein sequence ID" value="BAT28267.1"/>
    <property type="molecule type" value="Genomic_DNA"/>
</dbReference>
<dbReference type="InterPro" id="IPR022742">
    <property type="entry name" value="Hydrolase_4"/>
</dbReference>